<comment type="catalytic activity">
    <reaction evidence="1">
        <text>S-ubiquitinyl-[E2 ubiquitin-conjugating enzyme]-L-cysteine + [acceptor protein]-L-lysine = [E2 ubiquitin-conjugating enzyme]-L-cysteine + N(6)-ubiquitinyl-[acceptor protein]-L-lysine.</text>
        <dbReference type="EC" id="2.3.2.26"/>
    </reaction>
</comment>
<accession>A0A0A9X980</accession>
<reference evidence="7" key="2">
    <citation type="submission" date="2014-07" db="EMBL/GenBank/DDBJ databases">
        <authorList>
            <person name="Hull J."/>
        </authorList>
    </citation>
    <scope>NUCLEOTIDE SEQUENCE</scope>
</reference>
<evidence type="ECO:0000256" key="2">
    <source>
        <dbReference type="ARBA" id="ARBA00012485"/>
    </source>
</evidence>
<dbReference type="GO" id="GO:0061630">
    <property type="term" value="F:ubiquitin protein ligase activity"/>
    <property type="evidence" value="ECO:0007669"/>
    <property type="project" value="UniProtKB-EC"/>
</dbReference>
<dbReference type="FunFam" id="3.30.2410.10:FF:000003">
    <property type="entry name" value="probable E3 ubiquitin-protein ligase HERC4 isoform X1"/>
    <property type="match status" value="1"/>
</dbReference>
<dbReference type="EMBL" id="GBHO01026312">
    <property type="protein sequence ID" value="JAG17292.1"/>
    <property type="molecule type" value="Transcribed_RNA"/>
</dbReference>
<dbReference type="PANTHER" id="PTHR45700:SF8">
    <property type="entry name" value="HECT-TYPE E3 UBIQUITIN TRANSFERASE"/>
    <property type="match status" value="1"/>
</dbReference>
<evidence type="ECO:0000256" key="4">
    <source>
        <dbReference type="ARBA" id="ARBA00022786"/>
    </source>
</evidence>
<dbReference type="Pfam" id="PF00632">
    <property type="entry name" value="HECT"/>
    <property type="match status" value="1"/>
</dbReference>
<keyword evidence="7" id="KW-0436">Ligase</keyword>
<reference evidence="7" key="1">
    <citation type="journal article" date="2014" name="PLoS ONE">
        <title>Transcriptome-Based Identification of ABC Transporters in the Western Tarnished Plant Bug Lygus hesperus.</title>
        <authorList>
            <person name="Hull J.J."/>
            <person name="Chaney K."/>
            <person name="Geib S.M."/>
            <person name="Fabrick J.A."/>
            <person name="Brent C.S."/>
            <person name="Walsh D."/>
            <person name="Lavine L.C."/>
        </authorList>
    </citation>
    <scope>NUCLEOTIDE SEQUENCE</scope>
</reference>
<dbReference type="PROSITE" id="PS50237">
    <property type="entry name" value="HECT"/>
    <property type="match status" value="1"/>
</dbReference>
<feature type="domain" description="HECT" evidence="6">
    <location>
        <begin position="1"/>
        <end position="167"/>
    </location>
</feature>
<dbReference type="Gene3D" id="3.30.2410.10">
    <property type="entry name" value="Hect, E3 ligase catalytic domain"/>
    <property type="match status" value="1"/>
</dbReference>
<evidence type="ECO:0000256" key="3">
    <source>
        <dbReference type="ARBA" id="ARBA00022679"/>
    </source>
</evidence>
<gene>
    <name evidence="7" type="primary">UBE3A_1</name>
    <name evidence="7" type="ORF">CM83_11398</name>
</gene>
<dbReference type="InterPro" id="IPR044611">
    <property type="entry name" value="E3A/B/C-like"/>
</dbReference>
<dbReference type="InterPro" id="IPR035983">
    <property type="entry name" value="Hect_E3_ubiquitin_ligase"/>
</dbReference>
<dbReference type="EC" id="2.3.2.26" evidence="2"/>
<organism evidence="7">
    <name type="scientific">Lygus hesperus</name>
    <name type="common">Western plant bug</name>
    <dbReference type="NCBI Taxonomy" id="30085"/>
    <lineage>
        <taxon>Eukaryota</taxon>
        <taxon>Metazoa</taxon>
        <taxon>Ecdysozoa</taxon>
        <taxon>Arthropoda</taxon>
        <taxon>Hexapoda</taxon>
        <taxon>Insecta</taxon>
        <taxon>Pterygota</taxon>
        <taxon>Neoptera</taxon>
        <taxon>Paraneoptera</taxon>
        <taxon>Hemiptera</taxon>
        <taxon>Heteroptera</taxon>
        <taxon>Panheteroptera</taxon>
        <taxon>Cimicomorpha</taxon>
        <taxon>Miridae</taxon>
        <taxon>Mirini</taxon>
        <taxon>Lygus</taxon>
    </lineage>
</organism>
<dbReference type="SUPFAM" id="SSF56204">
    <property type="entry name" value="Hect, E3 ligase catalytic domain"/>
    <property type="match status" value="1"/>
</dbReference>
<sequence>MNRAQYVDLVINFLLNCLIHQQFKAFSKGFYKVILHDLHLIHTDEELSKIFGQSDDFCITDLQKSVVYARGYTERTLIIIHLWEILKSLPMDIQRNFLFFCTASDRVPVGSLSKIRLIISRSGGDSTHLPTAQTCFNTLHLPEYSSKEKLRTLLLKAMENATGFGFA</sequence>
<evidence type="ECO:0000259" key="6">
    <source>
        <dbReference type="PROSITE" id="PS50237"/>
    </source>
</evidence>
<dbReference type="SMART" id="SM00119">
    <property type="entry name" value="HECTc"/>
    <property type="match status" value="1"/>
</dbReference>
<keyword evidence="4 5" id="KW-0833">Ubl conjugation pathway</keyword>
<evidence type="ECO:0000256" key="5">
    <source>
        <dbReference type="PROSITE-ProRule" id="PRU00104"/>
    </source>
</evidence>
<proteinExistence type="predicted"/>
<dbReference type="GO" id="GO:0000209">
    <property type="term" value="P:protein polyubiquitination"/>
    <property type="evidence" value="ECO:0007669"/>
    <property type="project" value="InterPro"/>
</dbReference>
<evidence type="ECO:0000256" key="1">
    <source>
        <dbReference type="ARBA" id="ARBA00000885"/>
    </source>
</evidence>
<keyword evidence="3" id="KW-0808">Transferase</keyword>
<dbReference type="PANTHER" id="PTHR45700">
    <property type="entry name" value="UBIQUITIN-PROTEIN LIGASE E3C"/>
    <property type="match status" value="1"/>
</dbReference>
<dbReference type="GO" id="GO:0016874">
    <property type="term" value="F:ligase activity"/>
    <property type="evidence" value="ECO:0007669"/>
    <property type="project" value="UniProtKB-KW"/>
</dbReference>
<dbReference type="InterPro" id="IPR000569">
    <property type="entry name" value="HECT_dom"/>
</dbReference>
<feature type="active site" description="Glycyl thioester intermediate" evidence="5">
    <location>
        <position position="135"/>
    </location>
</feature>
<protein>
    <recommendedName>
        <fullName evidence="2">HECT-type E3 ubiquitin transferase</fullName>
        <ecNumber evidence="2">2.3.2.26</ecNumber>
    </recommendedName>
</protein>
<dbReference type="GO" id="GO:0009966">
    <property type="term" value="P:regulation of signal transduction"/>
    <property type="evidence" value="ECO:0007669"/>
    <property type="project" value="UniProtKB-ARBA"/>
</dbReference>
<name>A0A0A9X980_LYGHE</name>
<evidence type="ECO:0000313" key="7">
    <source>
        <dbReference type="EMBL" id="JAG17292.1"/>
    </source>
</evidence>
<dbReference type="AlphaFoldDB" id="A0A0A9X980"/>